<proteinExistence type="predicted"/>
<protein>
    <submittedName>
        <fullName evidence="1">Uncharacterized protein</fullName>
    </submittedName>
</protein>
<evidence type="ECO:0000313" key="1">
    <source>
        <dbReference type="EMBL" id="EMI53891.1"/>
    </source>
</evidence>
<dbReference type="EMBL" id="ANOH01000319">
    <property type="protein sequence ID" value="EMI53891.1"/>
    <property type="molecule type" value="Genomic_DNA"/>
</dbReference>
<evidence type="ECO:0000313" key="2">
    <source>
        <dbReference type="Proteomes" id="UP000011885"/>
    </source>
</evidence>
<gene>
    <name evidence="1" type="ORF">RSSM_04638</name>
</gene>
<name>M5U7P3_9BACT</name>
<keyword evidence="2" id="KW-1185">Reference proteome</keyword>
<reference evidence="1 2" key="1">
    <citation type="journal article" date="2013" name="Mar. Genomics">
        <title>Expression of sulfatases in Rhodopirellula baltica and the diversity of sulfatases in the genus Rhodopirellula.</title>
        <authorList>
            <person name="Wegner C.E."/>
            <person name="Richter-Heitmann T."/>
            <person name="Klindworth A."/>
            <person name="Klockow C."/>
            <person name="Richter M."/>
            <person name="Achstetter T."/>
            <person name="Glockner F.O."/>
            <person name="Harder J."/>
        </authorList>
    </citation>
    <scope>NUCLEOTIDE SEQUENCE [LARGE SCALE GENOMIC DNA]</scope>
    <source>
        <strain evidence="1 2">SM41</strain>
    </source>
</reference>
<dbReference type="Proteomes" id="UP000011885">
    <property type="component" value="Unassembled WGS sequence"/>
</dbReference>
<organism evidence="1 2">
    <name type="scientific">Rhodopirellula sallentina SM41</name>
    <dbReference type="NCBI Taxonomy" id="1263870"/>
    <lineage>
        <taxon>Bacteria</taxon>
        <taxon>Pseudomonadati</taxon>
        <taxon>Planctomycetota</taxon>
        <taxon>Planctomycetia</taxon>
        <taxon>Pirellulales</taxon>
        <taxon>Pirellulaceae</taxon>
        <taxon>Rhodopirellula</taxon>
    </lineage>
</organism>
<comment type="caution">
    <text evidence="1">The sequence shown here is derived from an EMBL/GenBank/DDBJ whole genome shotgun (WGS) entry which is preliminary data.</text>
</comment>
<sequence>MSPDLGSRTNDNVRKEVWGVGGPIEFRFEASPEWRALRCLENSAAFSSCHLQVRVLATADATGDRVGPEPFVTFPSDRTRFLPRWMSP</sequence>
<accession>M5U7P3</accession>
<dbReference type="AlphaFoldDB" id="M5U7P3"/>